<protein>
    <submittedName>
        <fullName evidence="1">Uncharacterized protein</fullName>
    </submittedName>
</protein>
<gene>
    <name evidence="1" type="ORF">Rumeso_00336</name>
</gene>
<evidence type="ECO:0000313" key="2">
    <source>
        <dbReference type="Proteomes" id="UP000019666"/>
    </source>
</evidence>
<dbReference type="Proteomes" id="UP000019666">
    <property type="component" value="Unassembled WGS sequence"/>
</dbReference>
<accession>A0A017HWG9</accession>
<keyword evidence="2" id="KW-1185">Reference proteome</keyword>
<proteinExistence type="predicted"/>
<dbReference type="EMBL" id="AOSK01000017">
    <property type="protein sequence ID" value="EYD78074.1"/>
    <property type="molecule type" value="Genomic_DNA"/>
</dbReference>
<sequence>MTPDWQAKAEAFTAAVGDVEAMVATAEATTDLAHEDAIRLKRSTEGIVEAVDGLISRLKQNGADPNFTWTLASLLRTLRSADRRAAKLVRQASDTINGVAGAQVEAAPAPAKARAPRRPWFPGRLGDFPGKPRLAGDGAYGLEVVVEAFSQDVLDALFGPRTNEMGGGDTFCVGELLPEDRDIYSAGAVAVYVSSLKVGSLSRDDARHFREAAARAGIAGQSVDVDLLVTKGWRRRDGEEGPYRVSLDARLPFEFGSRSDRGAQTA</sequence>
<organism evidence="1 2">
    <name type="scientific">Rubellimicrobium mesophilum DSM 19309</name>
    <dbReference type="NCBI Taxonomy" id="442562"/>
    <lineage>
        <taxon>Bacteria</taxon>
        <taxon>Pseudomonadati</taxon>
        <taxon>Pseudomonadota</taxon>
        <taxon>Alphaproteobacteria</taxon>
        <taxon>Rhodobacterales</taxon>
        <taxon>Roseobacteraceae</taxon>
        <taxon>Rubellimicrobium</taxon>
    </lineage>
</organism>
<reference evidence="1 2" key="1">
    <citation type="submission" date="2013-02" db="EMBL/GenBank/DDBJ databases">
        <authorList>
            <person name="Fiebig A."/>
            <person name="Goeker M."/>
            <person name="Klenk H.-P.P."/>
        </authorList>
    </citation>
    <scope>NUCLEOTIDE SEQUENCE [LARGE SCALE GENOMIC DNA]</scope>
    <source>
        <strain evidence="1 2">DSM 19309</strain>
    </source>
</reference>
<comment type="caution">
    <text evidence="1">The sequence shown here is derived from an EMBL/GenBank/DDBJ whole genome shotgun (WGS) entry which is preliminary data.</text>
</comment>
<name>A0A017HWG9_9RHOB</name>
<dbReference type="AlphaFoldDB" id="A0A017HWG9"/>
<evidence type="ECO:0000313" key="1">
    <source>
        <dbReference type="EMBL" id="EYD78074.1"/>
    </source>
</evidence>
<dbReference type="HOGENOM" id="CLU_1045394_0_0_5"/>